<sequence length="246" mass="27225">MCRFALVLLLGTLGVYAGRIPRFPRTLPGRIIDGEMAEEGQFPWQASLQSGGSHYCGASILSENFILTAAHCIFLPTTDYTVSVGMNQLSDPNRQTARVASHRQHPDYDEYEIINDYAVIELAAPLDLDGVKAAALQIGEGIPREGQVCRVSGWGVTDPYGNTPDDLMYVDLNHMSNENCKARWSVFDVTIDEDRHICFIDPSDTEGSPCFAQDGYHPCSRIRQQRSHVAGSTSHVEVANHKDIQQ</sequence>
<dbReference type="PROSITE" id="PS50240">
    <property type="entry name" value="TRYPSIN_DOM"/>
    <property type="match status" value="1"/>
</dbReference>
<dbReference type="Gene3D" id="2.40.10.10">
    <property type="entry name" value="Trypsin-like serine proteases"/>
    <property type="match status" value="1"/>
</dbReference>
<name>A0A7R8ZHR2_9CRUS</name>
<accession>A0A7R8ZHR2</accession>
<reference evidence="2" key="1">
    <citation type="submission" date="2020-11" db="EMBL/GenBank/DDBJ databases">
        <authorList>
            <person name="Tran Van P."/>
        </authorList>
    </citation>
    <scope>NUCLEOTIDE SEQUENCE</scope>
</reference>
<protein>
    <submittedName>
        <fullName evidence="2">Uncharacterized protein</fullName>
    </submittedName>
</protein>
<dbReference type="SMART" id="SM00020">
    <property type="entry name" value="Tryp_SPc"/>
    <property type="match status" value="1"/>
</dbReference>
<dbReference type="Pfam" id="PF00089">
    <property type="entry name" value="Trypsin"/>
    <property type="match status" value="1"/>
</dbReference>
<dbReference type="InterPro" id="IPR009003">
    <property type="entry name" value="Peptidase_S1_PA"/>
</dbReference>
<dbReference type="GO" id="GO:0004252">
    <property type="term" value="F:serine-type endopeptidase activity"/>
    <property type="evidence" value="ECO:0007669"/>
    <property type="project" value="InterPro"/>
</dbReference>
<organism evidence="2">
    <name type="scientific">Cyprideis torosa</name>
    <dbReference type="NCBI Taxonomy" id="163714"/>
    <lineage>
        <taxon>Eukaryota</taxon>
        <taxon>Metazoa</taxon>
        <taxon>Ecdysozoa</taxon>
        <taxon>Arthropoda</taxon>
        <taxon>Crustacea</taxon>
        <taxon>Oligostraca</taxon>
        <taxon>Ostracoda</taxon>
        <taxon>Podocopa</taxon>
        <taxon>Podocopida</taxon>
        <taxon>Cytherocopina</taxon>
        <taxon>Cytheroidea</taxon>
        <taxon>Cytherideidae</taxon>
        <taxon>Cyprideis</taxon>
    </lineage>
</organism>
<proteinExistence type="predicted"/>
<dbReference type="PROSITE" id="PS00134">
    <property type="entry name" value="TRYPSIN_HIS"/>
    <property type="match status" value="1"/>
</dbReference>
<dbReference type="EMBL" id="OB660321">
    <property type="protein sequence ID" value="CAD7224168.1"/>
    <property type="molecule type" value="Genomic_DNA"/>
</dbReference>
<evidence type="ECO:0000313" key="2">
    <source>
        <dbReference type="EMBL" id="CAD7224168.1"/>
    </source>
</evidence>
<dbReference type="PRINTS" id="PR00722">
    <property type="entry name" value="CHYMOTRYPSIN"/>
</dbReference>
<dbReference type="OrthoDB" id="8440449at2759"/>
<dbReference type="PANTHER" id="PTHR24252">
    <property type="entry name" value="ACROSIN-RELATED"/>
    <property type="match status" value="1"/>
</dbReference>
<dbReference type="PANTHER" id="PTHR24252:SF7">
    <property type="entry name" value="HYALIN"/>
    <property type="match status" value="1"/>
</dbReference>
<gene>
    <name evidence="2" type="ORF">CTOB1V02_LOCUS2138</name>
</gene>
<keyword evidence="1" id="KW-1015">Disulfide bond</keyword>
<dbReference type="CDD" id="cd00190">
    <property type="entry name" value="Tryp_SPc"/>
    <property type="match status" value="1"/>
</dbReference>
<dbReference type="InterPro" id="IPR001314">
    <property type="entry name" value="Peptidase_S1A"/>
</dbReference>
<dbReference type="SUPFAM" id="SSF50494">
    <property type="entry name" value="Trypsin-like serine proteases"/>
    <property type="match status" value="1"/>
</dbReference>
<dbReference type="InterPro" id="IPR001254">
    <property type="entry name" value="Trypsin_dom"/>
</dbReference>
<dbReference type="InterPro" id="IPR043504">
    <property type="entry name" value="Peptidase_S1_PA_chymotrypsin"/>
</dbReference>
<dbReference type="FunFam" id="2.40.10.10:FF:000068">
    <property type="entry name" value="transmembrane protease serine 2"/>
    <property type="match status" value="1"/>
</dbReference>
<dbReference type="InterPro" id="IPR018114">
    <property type="entry name" value="TRYPSIN_HIS"/>
</dbReference>
<dbReference type="AlphaFoldDB" id="A0A7R8ZHR2"/>
<evidence type="ECO:0000256" key="1">
    <source>
        <dbReference type="ARBA" id="ARBA00023157"/>
    </source>
</evidence>
<dbReference type="GO" id="GO:0006508">
    <property type="term" value="P:proteolysis"/>
    <property type="evidence" value="ECO:0007669"/>
    <property type="project" value="InterPro"/>
</dbReference>